<reference evidence="1 2" key="1">
    <citation type="journal article" date="2017" name="Nat. Microbiol.">
        <title>Natural product diversity associated with the nematode symbionts Photorhabdus and Xenorhabdus.</title>
        <authorList>
            <person name="Tobias N.J."/>
            <person name="Wolff H."/>
            <person name="Djahanschiri B."/>
            <person name="Grundmann F."/>
            <person name="Kronenwerth M."/>
            <person name="Shi Y.M."/>
            <person name="Simonyi S."/>
            <person name="Grun P."/>
            <person name="Shapiro-Ilan D."/>
            <person name="Pidot S.J."/>
            <person name="Stinear T.P."/>
            <person name="Ebersberger I."/>
            <person name="Bode H.B."/>
        </authorList>
    </citation>
    <scope>NUCLEOTIDE SEQUENCE [LARGE SCALE GENOMIC DNA]</scope>
    <source>
        <strain evidence="1 2">DSM 17902</strain>
    </source>
</reference>
<proteinExistence type="predicted"/>
<dbReference type="EMBL" id="NITZ01000009">
    <property type="protein sequence ID" value="PHM48558.1"/>
    <property type="molecule type" value="Genomic_DNA"/>
</dbReference>
<dbReference type="InterPro" id="IPR006521">
    <property type="entry name" value="Tail_protein_I"/>
</dbReference>
<accession>A0A2D0JQM1</accession>
<dbReference type="AlphaFoldDB" id="A0A2D0JQM1"/>
<dbReference type="Proteomes" id="UP000221980">
    <property type="component" value="Unassembled WGS sequence"/>
</dbReference>
<keyword evidence="2" id="KW-1185">Reference proteome</keyword>
<name>A0A2D0JQM1_9GAMM</name>
<protein>
    <submittedName>
        <fullName evidence="1">Protein phage</fullName>
    </submittedName>
</protein>
<dbReference type="Pfam" id="PF09684">
    <property type="entry name" value="Tail_P2_I"/>
    <property type="match status" value="1"/>
</dbReference>
<organism evidence="1 2">
    <name type="scientific">Xenorhabdus miraniensis</name>
    <dbReference type="NCBI Taxonomy" id="351674"/>
    <lineage>
        <taxon>Bacteria</taxon>
        <taxon>Pseudomonadati</taxon>
        <taxon>Pseudomonadota</taxon>
        <taxon>Gammaproteobacteria</taxon>
        <taxon>Enterobacterales</taxon>
        <taxon>Morganellaceae</taxon>
        <taxon>Xenorhabdus</taxon>
    </lineage>
</organism>
<dbReference type="RefSeq" id="WP_099114277.1">
    <property type="nucleotide sequence ID" value="NZ_CAWNQI010000128.1"/>
</dbReference>
<comment type="caution">
    <text evidence="1">The sequence shown here is derived from an EMBL/GenBank/DDBJ whole genome shotgun (WGS) entry which is preliminary data.</text>
</comment>
<sequence>MSEFRERLTRLALPSWMNKGEPAKLLGAARTFWSGVYDWLKWPLAQLDAETCSEALLSVLAYQRDIQRFNGEPLPLFRKRVKYAFINARDAGSVAGFIAIFDRLGIGYVEINERQPDIDWDVIILRLSDSQIAANPDLLMNIIRQYGRTCRRYRFEVIAKNQLLMRVGSVGTEYCTYAAAIPTPPLLLKVGHIVGVAVCDSARLKESSAPNVTYGASL</sequence>
<dbReference type="OrthoDB" id="5674874at2"/>
<gene>
    <name evidence="1" type="ORF">Xmir_02037</name>
</gene>
<evidence type="ECO:0000313" key="2">
    <source>
        <dbReference type="Proteomes" id="UP000221980"/>
    </source>
</evidence>
<evidence type="ECO:0000313" key="1">
    <source>
        <dbReference type="EMBL" id="PHM48558.1"/>
    </source>
</evidence>